<dbReference type="EMBL" id="AKWZ02000002">
    <property type="protein sequence ID" value="EPG75852.1"/>
    <property type="molecule type" value="Genomic_DNA"/>
</dbReference>
<organism evidence="1 2">
    <name type="scientific">Leptospira fainei serovar Hurstbridge str. BUT 6</name>
    <dbReference type="NCBI Taxonomy" id="1193011"/>
    <lineage>
        <taxon>Bacteria</taxon>
        <taxon>Pseudomonadati</taxon>
        <taxon>Spirochaetota</taxon>
        <taxon>Spirochaetia</taxon>
        <taxon>Leptospirales</taxon>
        <taxon>Leptospiraceae</taxon>
        <taxon>Leptospira</taxon>
    </lineage>
</organism>
<accession>S3W6S1</accession>
<name>S3W6S1_9LEPT</name>
<dbReference type="AlphaFoldDB" id="S3W6S1"/>
<sequence>MQDRPIRFLIPDRTNRKWLQLSFSTSDRSIFDLHLFR</sequence>
<reference evidence="1" key="1">
    <citation type="submission" date="2013-04" db="EMBL/GenBank/DDBJ databases">
        <authorList>
            <person name="Harkins D.M."/>
            <person name="Durkin A.S."/>
            <person name="Selengut J.D."/>
            <person name="Sanka R."/>
            <person name="DePew J."/>
            <person name="Purushe J."/>
            <person name="Ahmed A."/>
            <person name="van der Linden H."/>
            <person name="Goris M.G.A."/>
            <person name="Hartskeerl R.A."/>
            <person name="Vinetz J.M."/>
            <person name="Sutton G.G."/>
            <person name="Nelson W.C."/>
            <person name="Fouts D.E."/>
        </authorList>
    </citation>
    <scope>NUCLEOTIDE SEQUENCE [LARGE SCALE GENOMIC DNA]</scope>
    <source>
        <strain evidence="1">BUT 6</strain>
    </source>
</reference>
<gene>
    <name evidence="1" type="ORF">LEP1GSC058_0727</name>
</gene>
<dbReference type="Proteomes" id="UP000014540">
    <property type="component" value="Unassembled WGS sequence"/>
</dbReference>
<comment type="caution">
    <text evidence="1">The sequence shown here is derived from an EMBL/GenBank/DDBJ whole genome shotgun (WGS) entry which is preliminary data.</text>
</comment>
<evidence type="ECO:0000313" key="2">
    <source>
        <dbReference type="Proteomes" id="UP000014540"/>
    </source>
</evidence>
<protein>
    <submittedName>
        <fullName evidence="1">Uncharacterized protein</fullName>
    </submittedName>
</protein>
<keyword evidence="2" id="KW-1185">Reference proteome</keyword>
<evidence type="ECO:0000313" key="1">
    <source>
        <dbReference type="EMBL" id="EPG75852.1"/>
    </source>
</evidence>
<proteinExistence type="predicted"/>